<name>A0A6B2LGY7_9EUKA</name>
<dbReference type="InterPro" id="IPR035566">
    <property type="entry name" value="Ribosomal_protein_bL20_C"/>
</dbReference>
<evidence type="ECO:0000313" key="6">
    <source>
        <dbReference type="EMBL" id="NDV36265.1"/>
    </source>
</evidence>
<dbReference type="GO" id="GO:0005840">
    <property type="term" value="C:ribosome"/>
    <property type="evidence" value="ECO:0007669"/>
    <property type="project" value="UniProtKB-KW"/>
</dbReference>
<evidence type="ECO:0000256" key="4">
    <source>
        <dbReference type="RuleBase" id="RU000561"/>
    </source>
</evidence>
<proteinExistence type="inferred from homology"/>
<accession>A0A6B2LGY7</accession>
<feature type="compositionally biased region" description="Basic and acidic residues" evidence="5">
    <location>
        <begin position="199"/>
        <end position="209"/>
    </location>
</feature>
<dbReference type="Gene3D" id="1.10.1900.20">
    <property type="entry name" value="Ribosomal protein L20"/>
    <property type="match status" value="1"/>
</dbReference>
<reference evidence="6" key="1">
    <citation type="journal article" date="2020" name="J. Eukaryot. Microbiol.">
        <title>De novo Sequencing, Assembly and Annotation of the Transcriptome for the Free-Living Testate Amoeba Arcella intermedia.</title>
        <authorList>
            <person name="Ribeiro G.M."/>
            <person name="Porfirio-Sousa A.L."/>
            <person name="Maurer-Alcala X.X."/>
            <person name="Katz L.A."/>
            <person name="Lahr D.J.G."/>
        </authorList>
    </citation>
    <scope>NUCLEOTIDE SEQUENCE</scope>
</reference>
<dbReference type="SUPFAM" id="SSF74731">
    <property type="entry name" value="Ribosomal protein L20"/>
    <property type="match status" value="1"/>
</dbReference>
<evidence type="ECO:0008006" key="7">
    <source>
        <dbReference type="Google" id="ProtNLM"/>
    </source>
</evidence>
<feature type="compositionally biased region" description="Basic residues" evidence="5">
    <location>
        <begin position="184"/>
        <end position="193"/>
    </location>
</feature>
<dbReference type="GO" id="GO:0006412">
    <property type="term" value="P:translation"/>
    <property type="evidence" value="ECO:0007669"/>
    <property type="project" value="InterPro"/>
</dbReference>
<evidence type="ECO:0000256" key="1">
    <source>
        <dbReference type="ARBA" id="ARBA00007698"/>
    </source>
</evidence>
<evidence type="ECO:0000256" key="3">
    <source>
        <dbReference type="ARBA" id="ARBA00023274"/>
    </source>
</evidence>
<dbReference type="NCBIfam" id="TIGR01032">
    <property type="entry name" value="rplT_bact"/>
    <property type="match status" value="1"/>
</dbReference>
<dbReference type="Pfam" id="PF00453">
    <property type="entry name" value="Ribosomal_L20"/>
    <property type="match status" value="1"/>
</dbReference>
<dbReference type="CDD" id="cd07026">
    <property type="entry name" value="Ribosomal_L20"/>
    <property type="match status" value="1"/>
</dbReference>
<keyword evidence="3 4" id="KW-0687">Ribonucleoprotein</keyword>
<feature type="region of interest" description="Disordered" evidence="5">
    <location>
        <begin position="181"/>
        <end position="227"/>
    </location>
</feature>
<dbReference type="PRINTS" id="PR00062">
    <property type="entry name" value="RIBOSOMALL20"/>
</dbReference>
<comment type="similarity">
    <text evidence="1 4">Belongs to the bacterial ribosomal protein bL20 family.</text>
</comment>
<dbReference type="GO" id="GO:1990904">
    <property type="term" value="C:ribonucleoprotein complex"/>
    <property type="evidence" value="ECO:0007669"/>
    <property type="project" value="UniProtKB-KW"/>
</dbReference>
<dbReference type="InterPro" id="IPR005813">
    <property type="entry name" value="Ribosomal_bL20"/>
</dbReference>
<evidence type="ECO:0000256" key="2">
    <source>
        <dbReference type="ARBA" id="ARBA00022980"/>
    </source>
</evidence>
<dbReference type="Gene3D" id="6.10.160.10">
    <property type="match status" value="1"/>
</dbReference>
<dbReference type="GO" id="GO:0019843">
    <property type="term" value="F:rRNA binding"/>
    <property type="evidence" value="ECO:0007669"/>
    <property type="project" value="InterPro"/>
</dbReference>
<dbReference type="AlphaFoldDB" id="A0A6B2LGY7"/>
<dbReference type="EMBL" id="GIBP01007296">
    <property type="protein sequence ID" value="NDV36265.1"/>
    <property type="molecule type" value="Transcribed_RNA"/>
</dbReference>
<dbReference type="FunFam" id="1.10.1900.20:FF:000001">
    <property type="entry name" value="50S ribosomal protein L20"/>
    <property type="match status" value="1"/>
</dbReference>
<dbReference type="GO" id="GO:0003735">
    <property type="term" value="F:structural constituent of ribosome"/>
    <property type="evidence" value="ECO:0007669"/>
    <property type="project" value="InterPro"/>
</dbReference>
<sequence>MAGMTRNFVFSVTKGTRGRSNNNYKLAVLRAEKSLKYAYIDRRNKKRDIRGLWIQQIGAATKGFGVSYSQFIHGLNQANVALNRKMLAEIAVNEPFSFMSLVNEVKEKFSLPDRNRKKMNEEDYQILADPVLPEEFRVAPPSPGDLGFPLLHERFAKAQAKADEVNEENIKAGKVILPKVEPKKYRRGKRKTPGYRVPVKKDRAAEKERRKAKKKEKKPSTSQPKRI</sequence>
<evidence type="ECO:0000256" key="5">
    <source>
        <dbReference type="SAM" id="MobiDB-lite"/>
    </source>
</evidence>
<dbReference type="PANTHER" id="PTHR10986">
    <property type="entry name" value="39S RIBOSOMAL PROTEIN L20"/>
    <property type="match status" value="1"/>
</dbReference>
<protein>
    <recommendedName>
        <fullName evidence="7">50S ribosomal protein L20</fullName>
    </recommendedName>
</protein>
<keyword evidence="2 4" id="KW-0689">Ribosomal protein</keyword>
<organism evidence="6">
    <name type="scientific">Arcella intermedia</name>
    <dbReference type="NCBI Taxonomy" id="1963864"/>
    <lineage>
        <taxon>Eukaryota</taxon>
        <taxon>Amoebozoa</taxon>
        <taxon>Tubulinea</taxon>
        <taxon>Elardia</taxon>
        <taxon>Arcellinida</taxon>
        <taxon>Sphaerothecina</taxon>
        <taxon>Arcellidae</taxon>
        <taxon>Arcella</taxon>
    </lineage>
</organism>